<dbReference type="RefSeq" id="XP_022815758.1">
    <property type="nucleotide sequence ID" value="XM_022959990.1"/>
</dbReference>
<sequence>MDNESLIRICDTAFTVEEVDSAKELLFSSIKTDKKKVTRRKEGKKVRDLEDIISVFKVTEPDLIPIFVARDLQKLPPVTFDHVDVTKLLKDLLMIRGEIHEIKSKYATVTQLDELKLELESNMPRLSLLSRNINAKKSGGYLLDSGPVGLSPAAPVYGDDNSVMSCASSECRRTESPKYRSLTCAHIEAIKTGAPAPINYTQVENEMLPESDVRRAENCQLKMSTIAEVARNGQWKTPKKPTNEWTLVQKRRSKNRFTSKMGKATTEVTEKFKAADVKIPLFISNVNKDVAIDDICKYIKNKTTETVSLEKITMKRVKPYNAFKLLVNRNKLDVFLDDQIWPDGVTFRRFIHFKNRREVKNDSIFGSEAITKSNNG</sequence>
<evidence type="ECO:0000313" key="3">
    <source>
        <dbReference type="RefSeq" id="XP_022825454.1"/>
    </source>
</evidence>
<dbReference type="KEGG" id="sliu:111349028"/>
<dbReference type="RefSeq" id="XP_022828365.1">
    <property type="nucleotide sequence ID" value="XM_022972597.1"/>
</dbReference>
<dbReference type="RefSeq" id="XP_022825454.1">
    <property type="nucleotide sequence ID" value="XM_022969686.1"/>
</dbReference>
<evidence type="ECO:0000313" key="2">
    <source>
        <dbReference type="RefSeq" id="XP_022815758.1"/>
    </source>
</evidence>
<proteinExistence type="predicted"/>
<evidence type="ECO:0000313" key="1">
    <source>
        <dbReference type="Proteomes" id="UP000301870"/>
    </source>
</evidence>
<organism evidence="1 2">
    <name type="scientific">Spodoptera litura</name>
    <name type="common">Asian cotton leafworm</name>
    <dbReference type="NCBI Taxonomy" id="69820"/>
    <lineage>
        <taxon>Eukaryota</taxon>
        <taxon>Metazoa</taxon>
        <taxon>Ecdysozoa</taxon>
        <taxon>Arthropoda</taxon>
        <taxon>Hexapoda</taxon>
        <taxon>Insecta</taxon>
        <taxon>Pterygota</taxon>
        <taxon>Neoptera</taxon>
        <taxon>Endopterygota</taxon>
        <taxon>Lepidoptera</taxon>
        <taxon>Glossata</taxon>
        <taxon>Ditrysia</taxon>
        <taxon>Noctuoidea</taxon>
        <taxon>Noctuidae</taxon>
        <taxon>Amphipyrinae</taxon>
        <taxon>Spodoptera</taxon>
    </lineage>
</organism>
<gene>
    <name evidence="2" type="primary">LOC111349028</name>
    <name evidence="3" type="synonym">LOC111355661</name>
    <name evidence="4" type="synonym">LOC111357790</name>
</gene>
<dbReference type="OrthoDB" id="7362285at2759"/>
<accession>A0A9J7IIG0</accession>
<keyword evidence="1" id="KW-1185">Reference proteome</keyword>
<reference evidence="2 3" key="1">
    <citation type="submission" date="2025-04" db="UniProtKB">
        <authorList>
            <consortium name="RefSeq"/>
        </authorList>
    </citation>
    <scope>IDENTIFICATION</scope>
    <source>
        <strain evidence="2 3">Ishihara</strain>
        <tissue evidence="2 3">Whole body</tissue>
    </source>
</reference>
<dbReference type="KEGG" id="sliu:111355661"/>
<dbReference type="Proteomes" id="UP000301870">
    <property type="component" value="Chromosome 8"/>
</dbReference>
<dbReference type="Proteomes" id="UP000301870">
    <property type="component" value="Chromosome 21"/>
</dbReference>
<name>A0A9J7IIG0_SPOLT</name>
<evidence type="ECO:0000313" key="4">
    <source>
        <dbReference type="RefSeq" id="XP_022828365.1"/>
    </source>
</evidence>
<dbReference type="Proteomes" id="UP000301870">
    <property type="component" value="Chromosome 25"/>
</dbReference>
<dbReference type="AlphaFoldDB" id="A0A9J7IIG0"/>
<dbReference type="GeneID" id="111349028"/>
<protein>
    <submittedName>
        <fullName evidence="2">Uncharacterized protein LOC111349028</fullName>
    </submittedName>
    <submittedName>
        <fullName evidence="3">Uncharacterized protein LOC111355661</fullName>
    </submittedName>
    <submittedName>
        <fullName evidence="4">Uncharacterized protein LOC111357790</fullName>
    </submittedName>
</protein>
<dbReference type="KEGG" id="sliu:111357790"/>